<comment type="subcellular location">
    <subcellularLocation>
        <location evidence="1">Cell membrane</location>
        <topology evidence="1">Multi-pass membrane protein</topology>
    </subcellularLocation>
</comment>
<evidence type="ECO:0000256" key="6">
    <source>
        <dbReference type="ARBA" id="ARBA00023136"/>
    </source>
</evidence>
<dbReference type="PROSITE" id="PS50893">
    <property type="entry name" value="ABC_TRANSPORTER_2"/>
    <property type="match status" value="1"/>
</dbReference>
<evidence type="ECO:0000259" key="9">
    <source>
        <dbReference type="PROSITE" id="PS50929"/>
    </source>
</evidence>
<evidence type="ECO:0000256" key="1">
    <source>
        <dbReference type="ARBA" id="ARBA00004651"/>
    </source>
</evidence>
<feature type="domain" description="ABC transporter" evidence="8">
    <location>
        <begin position="328"/>
        <end position="552"/>
    </location>
</feature>
<dbReference type="SUPFAM" id="SSF52540">
    <property type="entry name" value="P-loop containing nucleoside triphosphate hydrolases"/>
    <property type="match status" value="1"/>
</dbReference>
<dbReference type="GO" id="GO:0034040">
    <property type="term" value="F:ATPase-coupled lipid transmembrane transporter activity"/>
    <property type="evidence" value="ECO:0007669"/>
    <property type="project" value="TreeGrafter"/>
</dbReference>
<keyword evidence="5 7" id="KW-1133">Transmembrane helix</keyword>
<reference evidence="10 11" key="1">
    <citation type="submission" date="2014-12" db="EMBL/GenBank/DDBJ databases">
        <title>Comparative genomics of the lactic acid bacteria isolated from the honey bee gut.</title>
        <authorList>
            <person name="Ellegaard K.M."/>
            <person name="Tamarit D."/>
            <person name="Javelind E."/>
            <person name="Olofsson T."/>
            <person name="Andersson S.G."/>
            <person name="Vasquez A."/>
        </authorList>
    </citation>
    <scope>NUCLEOTIDE SEQUENCE [LARGE SCALE GENOMIC DNA]</scope>
    <source>
        <strain evidence="10 11">Hon2</strain>
    </source>
</reference>
<dbReference type="GO" id="GO:0005524">
    <property type="term" value="F:ATP binding"/>
    <property type="evidence" value="ECO:0007669"/>
    <property type="project" value="UniProtKB-KW"/>
</dbReference>
<evidence type="ECO:0000313" key="10">
    <source>
        <dbReference type="EMBL" id="KJY48138.1"/>
    </source>
</evidence>
<feature type="transmembrane region" description="Helical" evidence="7">
    <location>
        <begin position="12"/>
        <end position="40"/>
    </location>
</feature>
<dbReference type="PROSITE" id="PS50929">
    <property type="entry name" value="ABC_TM1F"/>
    <property type="match status" value="1"/>
</dbReference>
<evidence type="ECO:0000256" key="7">
    <source>
        <dbReference type="SAM" id="Phobius"/>
    </source>
</evidence>
<dbReference type="GO" id="GO:0005886">
    <property type="term" value="C:plasma membrane"/>
    <property type="evidence" value="ECO:0007669"/>
    <property type="project" value="UniProtKB-SubCell"/>
</dbReference>
<dbReference type="CDD" id="cd03228">
    <property type="entry name" value="ABCC_MRP_Like"/>
    <property type="match status" value="1"/>
</dbReference>
<keyword evidence="6 7" id="KW-0472">Membrane</keyword>
<dbReference type="GO" id="GO:0016887">
    <property type="term" value="F:ATP hydrolysis activity"/>
    <property type="evidence" value="ECO:0007669"/>
    <property type="project" value="InterPro"/>
</dbReference>
<evidence type="ECO:0000313" key="11">
    <source>
        <dbReference type="Proteomes" id="UP000033695"/>
    </source>
</evidence>
<dbReference type="EMBL" id="JXBZ01000013">
    <property type="protein sequence ID" value="KJY48138.1"/>
    <property type="molecule type" value="Genomic_DNA"/>
</dbReference>
<keyword evidence="11" id="KW-1185">Reference proteome</keyword>
<dbReference type="InterPro" id="IPR039421">
    <property type="entry name" value="Type_1_exporter"/>
</dbReference>
<dbReference type="Pfam" id="PF00005">
    <property type="entry name" value="ABC_tran"/>
    <property type="match status" value="1"/>
</dbReference>
<dbReference type="Gene3D" id="1.20.1560.10">
    <property type="entry name" value="ABC transporter type 1, transmembrane domain"/>
    <property type="match status" value="1"/>
</dbReference>
<dbReference type="SMART" id="SM00382">
    <property type="entry name" value="AAA"/>
    <property type="match status" value="1"/>
</dbReference>
<dbReference type="GO" id="GO:0140359">
    <property type="term" value="F:ABC-type transporter activity"/>
    <property type="evidence" value="ECO:0007669"/>
    <property type="project" value="InterPro"/>
</dbReference>
<protein>
    <submittedName>
        <fullName evidence="10">ABC-type multidrug/protein/lipid transport system</fullName>
    </submittedName>
</protein>
<evidence type="ECO:0000256" key="3">
    <source>
        <dbReference type="ARBA" id="ARBA00022741"/>
    </source>
</evidence>
<dbReference type="CDD" id="cd07346">
    <property type="entry name" value="ABC_6TM_exporters"/>
    <property type="match status" value="1"/>
</dbReference>
<dbReference type="InterPro" id="IPR036640">
    <property type="entry name" value="ABC1_TM_sf"/>
</dbReference>
<dbReference type="InterPro" id="IPR003593">
    <property type="entry name" value="AAA+_ATPase"/>
</dbReference>
<evidence type="ECO:0000259" key="8">
    <source>
        <dbReference type="PROSITE" id="PS50893"/>
    </source>
</evidence>
<organism evidence="10 11">
    <name type="scientific">Bombilactobacillus mellis</name>
    <dbReference type="NCBI Taxonomy" id="1218508"/>
    <lineage>
        <taxon>Bacteria</taxon>
        <taxon>Bacillati</taxon>
        <taxon>Bacillota</taxon>
        <taxon>Bacilli</taxon>
        <taxon>Lactobacillales</taxon>
        <taxon>Lactobacillaceae</taxon>
        <taxon>Bombilactobacillus</taxon>
    </lineage>
</organism>
<keyword evidence="2 7" id="KW-0812">Transmembrane</keyword>
<feature type="domain" description="ABC transmembrane type-1" evidence="9">
    <location>
        <begin position="16"/>
        <end position="297"/>
    </location>
</feature>
<evidence type="ECO:0000256" key="4">
    <source>
        <dbReference type="ARBA" id="ARBA00022840"/>
    </source>
</evidence>
<accession>A0A0F4KQ11</accession>
<dbReference type="HOGENOM" id="CLU_000604_84_3_9"/>
<name>A0A0F4KQ11_9LACO</name>
<evidence type="ECO:0000256" key="2">
    <source>
        <dbReference type="ARBA" id="ARBA00022692"/>
    </source>
</evidence>
<dbReference type="PROSITE" id="PS00211">
    <property type="entry name" value="ABC_TRANSPORTER_1"/>
    <property type="match status" value="1"/>
</dbReference>
<proteinExistence type="predicted"/>
<dbReference type="InterPro" id="IPR027417">
    <property type="entry name" value="P-loop_NTPase"/>
</dbReference>
<dbReference type="STRING" id="1218508.JG29_08240"/>
<comment type="caution">
    <text evidence="10">The sequence shown here is derived from an EMBL/GenBank/DDBJ whole genome shotgun (WGS) entry which is preliminary data.</text>
</comment>
<sequence length="552" mass="61397">MPTTAKSLIKINFLFILTFFINIIAPLSNVAFALTIKLLIDDGVSKNITGLYYHLGVSIVIVICFVCLNYLAKFLTNLYSAKRITASRLFLMQKILEMSYAAFSRQNTSDYQHLLLNETQQLGDDYLKGFFQIARNLMLISASLGAMFYSEFWLALLILIATALPLGLSGISAKKSEKLKNQALLQEKSYVNKIKEIISGYVTIKNYQVENYISTMYQKYLNSYAKSQLRLRGNEALTATVSELSGLVVFLVAFGGGMILTVQGYTTIGSVTAIVQLVNFVVLPINDLGLLISRFQSSKQLLAPTIHQPLIARQPDLKNKRGTLKKEIKFEQVDFKYAPNSARVLKDLSVNFIIGKKYAITGKSGSGKTTIFKLLLQLFQPDQGRIVIDQDNLQDLSSAWWYSQLAIIPQEVFIFNDTLKNNVTLGRDFSDAAVLSALQQAGLTDFLATIQNNLAYSCGENGKNLSGGQKQRLSIARAFLKAKPVVLFDEATSALDEKTGNDIENTLLQKQELTVIAITHKTNISGLYDQIFKMDQGKLITVSAPSLENRLL</sequence>
<dbReference type="Proteomes" id="UP000033695">
    <property type="component" value="Unassembled WGS sequence"/>
</dbReference>
<dbReference type="InterPro" id="IPR017871">
    <property type="entry name" value="ABC_transporter-like_CS"/>
</dbReference>
<dbReference type="InterPro" id="IPR003439">
    <property type="entry name" value="ABC_transporter-like_ATP-bd"/>
</dbReference>
<dbReference type="OrthoDB" id="1672195at2"/>
<feature type="transmembrane region" description="Helical" evidence="7">
    <location>
        <begin position="52"/>
        <end position="72"/>
    </location>
</feature>
<dbReference type="PANTHER" id="PTHR24221:SF654">
    <property type="entry name" value="ATP-BINDING CASSETTE SUB-FAMILY B MEMBER 6"/>
    <property type="match status" value="1"/>
</dbReference>
<dbReference type="PANTHER" id="PTHR24221">
    <property type="entry name" value="ATP-BINDING CASSETTE SUB-FAMILY B"/>
    <property type="match status" value="1"/>
</dbReference>
<keyword evidence="3" id="KW-0547">Nucleotide-binding</keyword>
<dbReference type="Gene3D" id="3.40.50.300">
    <property type="entry name" value="P-loop containing nucleotide triphosphate hydrolases"/>
    <property type="match status" value="1"/>
</dbReference>
<evidence type="ECO:0000256" key="5">
    <source>
        <dbReference type="ARBA" id="ARBA00022989"/>
    </source>
</evidence>
<dbReference type="SUPFAM" id="SSF90123">
    <property type="entry name" value="ABC transporter transmembrane region"/>
    <property type="match status" value="1"/>
</dbReference>
<dbReference type="Pfam" id="PF00664">
    <property type="entry name" value="ABC_membrane"/>
    <property type="match status" value="1"/>
</dbReference>
<dbReference type="PATRIC" id="fig|1218508.4.peg.1587"/>
<keyword evidence="4" id="KW-0067">ATP-binding</keyword>
<gene>
    <name evidence="10" type="ORF">JG29_08240</name>
</gene>
<dbReference type="InterPro" id="IPR011527">
    <property type="entry name" value="ABC1_TM_dom"/>
</dbReference>
<dbReference type="AlphaFoldDB" id="A0A0F4KQ11"/>